<feature type="compositionally biased region" description="Basic and acidic residues" evidence="1">
    <location>
        <begin position="345"/>
        <end position="354"/>
    </location>
</feature>
<keyword evidence="5" id="KW-1185">Reference proteome</keyword>
<dbReference type="InterPro" id="IPR052085">
    <property type="entry name" value="WD-SAM-U-box"/>
</dbReference>
<dbReference type="CDD" id="cd16655">
    <property type="entry name" value="RING-Ubox_WDSUB1-like"/>
    <property type="match status" value="1"/>
</dbReference>
<dbReference type="Proteomes" id="UP001530315">
    <property type="component" value="Unassembled WGS sequence"/>
</dbReference>
<dbReference type="InterPro" id="IPR013083">
    <property type="entry name" value="Znf_RING/FYVE/PHD"/>
</dbReference>
<dbReference type="CDD" id="cd06257">
    <property type="entry name" value="DnaJ"/>
    <property type="match status" value="1"/>
</dbReference>
<gene>
    <name evidence="4" type="ORF">ACHAW5_009295</name>
</gene>
<evidence type="ECO:0000313" key="5">
    <source>
        <dbReference type="Proteomes" id="UP001530315"/>
    </source>
</evidence>
<dbReference type="PANTHER" id="PTHR46573">
    <property type="entry name" value="WD REPEAT, SAM AND U-BOX DOMAIN-CONTAINING PROTEIN 1"/>
    <property type="match status" value="1"/>
</dbReference>
<dbReference type="SUPFAM" id="SSF57850">
    <property type="entry name" value="RING/U-box"/>
    <property type="match status" value="1"/>
</dbReference>
<feature type="domain" description="U-box" evidence="3">
    <location>
        <begin position="370"/>
        <end position="443"/>
    </location>
</feature>
<dbReference type="EMBL" id="JALLAZ020001308">
    <property type="protein sequence ID" value="KAL3777171.1"/>
    <property type="molecule type" value="Genomic_DNA"/>
</dbReference>
<comment type="caution">
    <text evidence="4">The sequence shown here is derived from an EMBL/GenBank/DDBJ whole genome shotgun (WGS) entry which is preliminary data.</text>
</comment>
<accession>A0ABD3NRC1</accession>
<dbReference type="InterPro" id="IPR003613">
    <property type="entry name" value="Ubox_domain"/>
</dbReference>
<dbReference type="SMART" id="SM00271">
    <property type="entry name" value="DnaJ"/>
    <property type="match status" value="1"/>
</dbReference>
<feature type="region of interest" description="Disordered" evidence="1">
    <location>
        <begin position="140"/>
        <end position="370"/>
    </location>
</feature>
<proteinExistence type="predicted"/>
<feature type="compositionally biased region" description="Basic and acidic residues" evidence="1">
    <location>
        <begin position="264"/>
        <end position="306"/>
    </location>
</feature>
<evidence type="ECO:0000313" key="4">
    <source>
        <dbReference type="EMBL" id="KAL3777171.1"/>
    </source>
</evidence>
<dbReference type="SUPFAM" id="SSF46565">
    <property type="entry name" value="Chaperone J-domain"/>
    <property type="match status" value="1"/>
</dbReference>
<dbReference type="Pfam" id="PF00226">
    <property type="entry name" value="DnaJ"/>
    <property type="match status" value="1"/>
</dbReference>
<feature type="domain" description="J" evidence="2">
    <location>
        <begin position="14"/>
        <end position="99"/>
    </location>
</feature>
<dbReference type="PRINTS" id="PR00625">
    <property type="entry name" value="JDOMAIN"/>
</dbReference>
<organism evidence="4 5">
    <name type="scientific">Stephanodiscus triporus</name>
    <dbReference type="NCBI Taxonomy" id="2934178"/>
    <lineage>
        <taxon>Eukaryota</taxon>
        <taxon>Sar</taxon>
        <taxon>Stramenopiles</taxon>
        <taxon>Ochrophyta</taxon>
        <taxon>Bacillariophyta</taxon>
        <taxon>Coscinodiscophyceae</taxon>
        <taxon>Thalassiosirophycidae</taxon>
        <taxon>Stephanodiscales</taxon>
        <taxon>Stephanodiscaceae</taxon>
        <taxon>Stephanodiscus</taxon>
    </lineage>
</organism>
<dbReference type="PANTHER" id="PTHR46573:SF1">
    <property type="entry name" value="WD REPEAT, SAM AND U-BOX DOMAIN-CONTAINING PROTEIN 1"/>
    <property type="match status" value="1"/>
</dbReference>
<dbReference type="InterPro" id="IPR001623">
    <property type="entry name" value="DnaJ_domain"/>
</dbReference>
<evidence type="ECO:0008006" key="6">
    <source>
        <dbReference type="Google" id="ProtNLM"/>
    </source>
</evidence>
<sequence>MAPFFDAHGDPTMDPYTILSLPPTATEAEIKRSYRMQMLQLHPDKLSPALSEDSIAAVSEKFHNVKDAYEFLVSPLHLTSRRMYMAKMASRRAGYERREAFLRRNGRGPSESFSASVDVPRGYAYGGGGAAGMAGTGFSQSNASDGHAAGRKTGNNYSNSYAVPPSRKTSHPESEGGDREKDRGRRSNGGGGRGGVGQPRYYTNSGEQKHSSNGGGKTTGRSGQDRAKRKENRGGATGRVDRNGYKSDSHAAKSKPFYRSTFLDGKEKHQYGGRRGKSEEPAAHREKYTKSAREGGKRTTARDKLPRSNSTHTARGRFGNAKDYADSRETKDRRQRARSAPARCADARRRDGGMKGHKHYPSAAAGKNNNLPKEFFCHLTKKVMKDPVRDDEGNVYEREAIERWLRVQSSSPITNRYLSPDMIRPDKELKRAIYKATGKPRSKSQARAKSPNEGDLVSGRVLIDSYLREISSHSKLNVSLDGIGICAFSYRRTTFVIEVPITPHAGFMVYSSFDGEADMHKLCERIDAWNDWLSKIGRHSSVHYIRAGRKTVFSLKGSELDMAKCEVFQKTLEYFVEMTLKVYNLFHPLEMKAVENVCLTRHPVAVT</sequence>
<dbReference type="Pfam" id="PF04564">
    <property type="entry name" value="U-box"/>
    <property type="match status" value="1"/>
</dbReference>
<feature type="compositionally biased region" description="Basic and acidic residues" evidence="1">
    <location>
        <begin position="170"/>
        <end position="185"/>
    </location>
</feature>
<reference evidence="4 5" key="1">
    <citation type="submission" date="2024-10" db="EMBL/GenBank/DDBJ databases">
        <title>Updated reference genomes for cyclostephanoid diatoms.</title>
        <authorList>
            <person name="Roberts W.R."/>
            <person name="Alverson A.J."/>
        </authorList>
    </citation>
    <scope>NUCLEOTIDE SEQUENCE [LARGE SCALE GENOMIC DNA]</scope>
    <source>
        <strain evidence="4 5">AJA276-08</strain>
    </source>
</reference>
<protein>
    <recommendedName>
        <fullName evidence="6">J domain-containing protein</fullName>
    </recommendedName>
</protein>
<feature type="compositionally biased region" description="Basic and acidic residues" evidence="1">
    <location>
        <begin position="323"/>
        <end position="332"/>
    </location>
</feature>
<dbReference type="PROSITE" id="PS51698">
    <property type="entry name" value="U_BOX"/>
    <property type="match status" value="1"/>
</dbReference>
<evidence type="ECO:0000259" key="3">
    <source>
        <dbReference type="PROSITE" id="PS51698"/>
    </source>
</evidence>
<name>A0ABD3NRC1_9STRA</name>
<dbReference type="InterPro" id="IPR036869">
    <property type="entry name" value="J_dom_sf"/>
</dbReference>
<dbReference type="Gene3D" id="3.30.40.10">
    <property type="entry name" value="Zinc/RING finger domain, C3HC4 (zinc finger)"/>
    <property type="match status" value="1"/>
</dbReference>
<feature type="compositionally biased region" description="Gly residues" evidence="1">
    <location>
        <begin position="187"/>
        <end position="197"/>
    </location>
</feature>
<feature type="compositionally biased region" description="Basic and acidic residues" evidence="1">
    <location>
        <begin position="239"/>
        <end position="251"/>
    </location>
</feature>
<evidence type="ECO:0000259" key="2">
    <source>
        <dbReference type="PROSITE" id="PS50076"/>
    </source>
</evidence>
<dbReference type="Gene3D" id="1.10.287.110">
    <property type="entry name" value="DnaJ domain"/>
    <property type="match status" value="1"/>
</dbReference>
<dbReference type="AlphaFoldDB" id="A0ABD3NRC1"/>
<dbReference type="PROSITE" id="PS50076">
    <property type="entry name" value="DNAJ_2"/>
    <property type="match status" value="1"/>
</dbReference>
<evidence type="ECO:0000256" key="1">
    <source>
        <dbReference type="SAM" id="MobiDB-lite"/>
    </source>
</evidence>
<dbReference type="SMART" id="SM00504">
    <property type="entry name" value="Ubox"/>
    <property type="match status" value="1"/>
</dbReference>